<reference evidence="2" key="1">
    <citation type="journal article" date="2012" name="PLoS ONE">
        <title>Gene sets for utilization of primary and secondary nutrition supplies in the distal gut of endangered iberian lynx.</title>
        <authorList>
            <person name="Alcaide M."/>
            <person name="Messina E."/>
            <person name="Richter M."/>
            <person name="Bargiela R."/>
            <person name="Peplies J."/>
            <person name="Huws S.A."/>
            <person name="Newbold C.J."/>
            <person name="Golyshin P.N."/>
            <person name="Simon M.A."/>
            <person name="Lopez G."/>
            <person name="Yakimov M.M."/>
            <person name="Ferrer M."/>
        </authorList>
    </citation>
    <scope>NUCLEOTIDE SEQUENCE</scope>
</reference>
<organism evidence="2">
    <name type="scientific">gut metagenome</name>
    <dbReference type="NCBI Taxonomy" id="749906"/>
    <lineage>
        <taxon>unclassified sequences</taxon>
        <taxon>metagenomes</taxon>
        <taxon>organismal metagenomes</taxon>
    </lineage>
</organism>
<keyword evidence="2" id="KW-0449">Lipoprotein</keyword>
<dbReference type="Gene3D" id="2.60.40.2340">
    <property type="match status" value="1"/>
</dbReference>
<sequence length="377" mass="41881">MKLKNLLACVLTGILLGFTSCIEDEAPNAEADILQCILPESIRTDAEPNYNASFNKEYNAYPLYIEVKSGTDRSVLAPTFELTPGATIEPASGSTQNFNRPVRYTVTSEDGQWHRTYVIFIDYPKAELIPTTFHFEQARLENNYQVLYEVDANNRSLVWASGNPGYKLANSGAATQDYPTTLGMGLGRTGHCARLVTRETGSLGGLVGMPIASGNLFIGNFDLSNALGNALGATKFGTTFYHLPLRLTGYYKYQSGPSFYENGKYNDQKKDIFNIYALFYEKTNEIKVLDGHVAANQFEHPNMVALALIDNAYESDEWVHFDLHFDYERYGKTIDFDKLRAGGYNLAIVLASSKDGDQFKGAPGSTLLVDDLEIVYE</sequence>
<dbReference type="Gene3D" id="2.60.120.890">
    <property type="entry name" value="BT2081, beta-jelly-roll domain"/>
    <property type="match status" value="1"/>
</dbReference>
<comment type="caution">
    <text evidence="2">The sequence shown here is derived from an EMBL/GenBank/DDBJ whole genome shotgun (WGS) entry which is preliminary data.</text>
</comment>
<dbReference type="InterPro" id="IPR038653">
    <property type="entry name" value="Put_CMD_sf"/>
</dbReference>
<evidence type="ECO:0000313" key="2">
    <source>
        <dbReference type="EMBL" id="EJX11142.1"/>
    </source>
</evidence>
<dbReference type="EMBL" id="AMCI01000004">
    <property type="protein sequence ID" value="EJX11142.1"/>
    <property type="molecule type" value="Genomic_DNA"/>
</dbReference>
<dbReference type="Pfam" id="PF13201">
    <property type="entry name" value="PCMD"/>
    <property type="match status" value="1"/>
</dbReference>
<accession>J9GRR1</accession>
<evidence type="ECO:0000259" key="1">
    <source>
        <dbReference type="Pfam" id="PF13201"/>
    </source>
</evidence>
<proteinExistence type="predicted"/>
<protein>
    <submittedName>
        <fullName evidence="2">Lipoprotein</fullName>
    </submittedName>
</protein>
<dbReference type="PROSITE" id="PS51257">
    <property type="entry name" value="PROKAR_LIPOPROTEIN"/>
    <property type="match status" value="1"/>
</dbReference>
<name>J9GRR1_9ZZZZ</name>
<dbReference type="AlphaFoldDB" id="J9GRR1"/>
<feature type="domain" description="Putative carbohydrate metabolism" evidence="1">
    <location>
        <begin position="134"/>
        <end position="375"/>
    </location>
</feature>
<dbReference type="InterPro" id="IPR025112">
    <property type="entry name" value="PCMD"/>
</dbReference>
<gene>
    <name evidence="2" type="ORF">EVA_00173</name>
</gene>